<dbReference type="STRING" id="1777144.AWB83_03128"/>
<sequence length="106" mass="11621">MKGKYFVNTLFDRIRIGDLDLPNRIVMAPLTRSRAIGGQRVPNALMAEYYVQRASAGLIISEATAVTPQGVDYANTPGIWSDEQVLGWKQVTDAIHAVGGCIFLQL</sequence>
<proteinExistence type="predicted"/>
<dbReference type="GO" id="GO:0010181">
    <property type="term" value="F:FMN binding"/>
    <property type="evidence" value="ECO:0007669"/>
    <property type="project" value="InterPro"/>
</dbReference>
<dbReference type="InterPro" id="IPR045247">
    <property type="entry name" value="Oye-like"/>
</dbReference>
<dbReference type="GO" id="GO:0005829">
    <property type="term" value="C:cytosol"/>
    <property type="evidence" value="ECO:0007669"/>
    <property type="project" value="TreeGrafter"/>
</dbReference>
<reference evidence="2" key="1">
    <citation type="submission" date="2016-01" db="EMBL/GenBank/DDBJ databases">
        <authorList>
            <person name="Peeters C."/>
        </authorList>
    </citation>
    <scope>NUCLEOTIDE SEQUENCE [LARGE SCALE GENOMIC DNA]</scope>
    <source>
        <strain evidence="2">LMG 29326</strain>
    </source>
</reference>
<comment type="caution">
    <text evidence="2">The sequence shown here is derived from an EMBL/GenBank/DDBJ whole genome shotgun (WGS) entry which is preliminary data.</text>
</comment>
<keyword evidence="3" id="KW-1185">Reference proteome</keyword>
<dbReference type="AlphaFoldDB" id="A0A158BDE5"/>
<dbReference type="Gene3D" id="3.20.20.70">
    <property type="entry name" value="Aldolase class I"/>
    <property type="match status" value="1"/>
</dbReference>
<feature type="domain" description="NADH:flavin oxidoreductase/NADH oxidase N-terminal" evidence="1">
    <location>
        <begin position="10"/>
        <end position="106"/>
    </location>
</feature>
<dbReference type="PANTHER" id="PTHR22893">
    <property type="entry name" value="NADH OXIDOREDUCTASE-RELATED"/>
    <property type="match status" value="1"/>
</dbReference>
<dbReference type="EMBL" id="FCOB02000013">
    <property type="protein sequence ID" value="SAK67920.1"/>
    <property type="molecule type" value="Genomic_DNA"/>
</dbReference>
<dbReference type="SUPFAM" id="SSF51395">
    <property type="entry name" value="FMN-linked oxidoreductases"/>
    <property type="match status" value="1"/>
</dbReference>
<evidence type="ECO:0000259" key="1">
    <source>
        <dbReference type="Pfam" id="PF00724"/>
    </source>
</evidence>
<evidence type="ECO:0000313" key="2">
    <source>
        <dbReference type="EMBL" id="SAK67920.1"/>
    </source>
</evidence>
<dbReference type="GO" id="GO:0016491">
    <property type="term" value="F:oxidoreductase activity"/>
    <property type="evidence" value="ECO:0007669"/>
    <property type="project" value="InterPro"/>
</dbReference>
<dbReference type="Pfam" id="PF00724">
    <property type="entry name" value="Oxidored_FMN"/>
    <property type="match status" value="1"/>
</dbReference>
<dbReference type="InterPro" id="IPR013785">
    <property type="entry name" value="Aldolase_TIM"/>
</dbReference>
<accession>A0A158BDE5</accession>
<evidence type="ECO:0000313" key="3">
    <source>
        <dbReference type="Proteomes" id="UP000054978"/>
    </source>
</evidence>
<dbReference type="PANTHER" id="PTHR22893:SF98">
    <property type="entry name" value="OXIDOREDUCTASE"/>
    <property type="match status" value="1"/>
</dbReference>
<dbReference type="InterPro" id="IPR001155">
    <property type="entry name" value="OxRdtase_FMN_N"/>
</dbReference>
<organism evidence="2 3">
    <name type="scientific">Caballeronia ptereochthonis</name>
    <dbReference type="NCBI Taxonomy" id="1777144"/>
    <lineage>
        <taxon>Bacteria</taxon>
        <taxon>Pseudomonadati</taxon>
        <taxon>Pseudomonadota</taxon>
        <taxon>Betaproteobacteria</taxon>
        <taxon>Burkholderiales</taxon>
        <taxon>Burkholderiaceae</taxon>
        <taxon>Caballeronia</taxon>
    </lineage>
</organism>
<protein>
    <submittedName>
        <fullName evidence="2">NADH:flavin oxidoreductase</fullName>
    </submittedName>
</protein>
<gene>
    <name evidence="2" type="ORF">AWB83_03128</name>
</gene>
<dbReference type="Proteomes" id="UP000054978">
    <property type="component" value="Unassembled WGS sequence"/>
</dbReference>
<name>A0A158BDE5_9BURK</name>